<gene>
    <name evidence="2" type="ORF">CFP56_004059</name>
</gene>
<keyword evidence="3" id="KW-1185">Reference proteome</keyword>
<dbReference type="EMBL" id="PKMF04002339">
    <property type="protein sequence ID" value="KAK7809501.1"/>
    <property type="molecule type" value="Genomic_DNA"/>
</dbReference>
<evidence type="ECO:0000313" key="3">
    <source>
        <dbReference type="Proteomes" id="UP000237347"/>
    </source>
</evidence>
<dbReference type="InterPro" id="IPR052929">
    <property type="entry name" value="RNase_H-like_EbsB-rel"/>
</dbReference>
<sequence>MVEDSNRYSMEINGGIGGTRWRPLQFGFVKVNFDGAVFDNSNSSGVGAVIRNHSGAVMASYAKKLNQAYKVE</sequence>
<organism evidence="2 3">
    <name type="scientific">Quercus suber</name>
    <name type="common">Cork oak</name>
    <dbReference type="NCBI Taxonomy" id="58331"/>
    <lineage>
        <taxon>Eukaryota</taxon>
        <taxon>Viridiplantae</taxon>
        <taxon>Streptophyta</taxon>
        <taxon>Embryophyta</taxon>
        <taxon>Tracheophyta</taxon>
        <taxon>Spermatophyta</taxon>
        <taxon>Magnoliopsida</taxon>
        <taxon>eudicotyledons</taxon>
        <taxon>Gunneridae</taxon>
        <taxon>Pentapetalae</taxon>
        <taxon>rosids</taxon>
        <taxon>fabids</taxon>
        <taxon>Fagales</taxon>
        <taxon>Fagaceae</taxon>
        <taxon>Quercus</taxon>
    </lineage>
</organism>
<evidence type="ECO:0000259" key="1">
    <source>
        <dbReference type="Pfam" id="PF13456"/>
    </source>
</evidence>
<dbReference type="Pfam" id="PF13456">
    <property type="entry name" value="RVT_3"/>
    <property type="match status" value="1"/>
</dbReference>
<accession>A0AAW0I4M5</accession>
<dbReference type="GO" id="GO:0004523">
    <property type="term" value="F:RNA-DNA hybrid ribonuclease activity"/>
    <property type="evidence" value="ECO:0007669"/>
    <property type="project" value="InterPro"/>
</dbReference>
<dbReference type="GO" id="GO:0003676">
    <property type="term" value="F:nucleic acid binding"/>
    <property type="evidence" value="ECO:0007669"/>
    <property type="project" value="InterPro"/>
</dbReference>
<name>A0AAW0I4M5_QUESU</name>
<protein>
    <recommendedName>
        <fullName evidence="1">RNase H type-1 domain-containing protein</fullName>
    </recommendedName>
</protein>
<dbReference type="PANTHER" id="PTHR47074:SF48">
    <property type="entry name" value="POLYNUCLEOTIDYL TRANSFERASE, RIBONUCLEASE H-LIKE SUPERFAMILY PROTEIN"/>
    <property type="match status" value="1"/>
</dbReference>
<dbReference type="AlphaFoldDB" id="A0AAW0I4M5"/>
<proteinExistence type="predicted"/>
<dbReference type="PANTHER" id="PTHR47074">
    <property type="entry name" value="BNAC02G40300D PROTEIN"/>
    <property type="match status" value="1"/>
</dbReference>
<dbReference type="InterPro" id="IPR002156">
    <property type="entry name" value="RNaseH_domain"/>
</dbReference>
<reference evidence="2 3" key="1">
    <citation type="journal article" date="2018" name="Sci. Data">
        <title>The draft genome sequence of cork oak.</title>
        <authorList>
            <person name="Ramos A.M."/>
            <person name="Usie A."/>
            <person name="Barbosa P."/>
            <person name="Barros P.M."/>
            <person name="Capote T."/>
            <person name="Chaves I."/>
            <person name="Simoes F."/>
            <person name="Abreu I."/>
            <person name="Carrasquinho I."/>
            <person name="Faro C."/>
            <person name="Guimaraes J.B."/>
            <person name="Mendonca D."/>
            <person name="Nobrega F."/>
            <person name="Rodrigues L."/>
            <person name="Saibo N.J.M."/>
            <person name="Varela M.C."/>
            <person name="Egas C."/>
            <person name="Matos J."/>
            <person name="Miguel C.M."/>
            <person name="Oliveira M.M."/>
            <person name="Ricardo C.P."/>
            <person name="Goncalves S."/>
        </authorList>
    </citation>
    <scope>NUCLEOTIDE SEQUENCE [LARGE SCALE GENOMIC DNA]</scope>
    <source>
        <strain evidence="3">cv. HL8</strain>
    </source>
</reference>
<feature type="domain" description="RNase H type-1" evidence="1">
    <location>
        <begin position="32"/>
        <end position="71"/>
    </location>
</feature>
<comment type="caution">
    <text evidence="2">The sequence shown here is derived from an EMBL/GenBank/DDBJ whole genome shotgun (WGS) entry which is preliminary data.</text>
</comment>
<evidence type="ECO:0000313" key="2">
    <source>
        <dbReference type="EMBL" id="KAK7809501.1"/>
    </source>
</evidence>
<dbReference type="Proteomes" id="UP000237347">
    <property type="component" value="Unassembled WGS sequence"/>
</dbReference>